<dbReference type="EMBL" id="CAJZAH010000002">
    <property type="protein sequence ID" value="CAG9175788.1"/>
    <property type="molecule type" value="Genomic_DNA"/>
</dbReference>
<keyword evidence="2" id="KW-0479">Metal-binding</keyword>
<evidence type="ECO:0000256" key="8">
    <source>
        <dbReference type="SAM" id="SignalP"/>
    </source>
</evidence>
<dbReference type="CDD" id="cd07331">
    <property type="entry name" value="M48C_Oma1_like"/>
    <property type="match status" value="1"/>
</dbReference>
<feature type="domain" description="Peptidase M48" evidence="9">
    <location>
        <begin position="94"/>
        <end position="258"/>
    </location>
</feature>
<dbReference type="GO" id="GO:0008233">
    <property type="term" value="F:peptidase activity"/>
    <property type="evidence" value="ECO:0007669"/>
    <property type="project" value="UniProtKB-KW"/>
</dbReference>
<evidence type="ECO:0000256" key="5">
    <source>
        <dbReference type="ARBA" id="ARBA00023049"/>
    </source>
</evidence>
<feature type="signal peptide" evidence="8">
    <location>
        <begin position="1"/>
        <end position="20"/>
    </location>
</feature>
<evidence type="ECO:0000256" key="6">
    <source>
        <dbReference type="RuleBase" id="RU003983"/>
    </source>
</evidence>
<keyword evidence="3 6" id="KW-0378">Hydrolase</keyword>
<sequence>MFAAMLLAGAAAAYVPPAAAQSDGIELQRGGAAVRKLVPAEAIEQQAVQEYEQLKNEARAKRALAGDSNPQLIRLRAIAKRILPQTSRWNDRAKDWKWEINLIGSKEINAFCMPGGKIAFYTGLLDQLKLTDDEVAMVMGHEIAHALQEHARERAAKSEITNLGANVVSQLFGFGNLGNIALGAGAQLLSLKFSRSDETEADLIGMDIAARAGYDPRAAITLWQKMGKASETASSSRASVDFLSTHPSGRTRIAELEKHMPQVLPLYARSINTTVDKLPPYRANMANLGGAPVDSGDDNRTKPLPR</sequence>
<proteinExistence type="inferred from homology"/>
<evidence type="ECO:0000259" key="9">
    <source>
        <dbReference type="Pfam" id="PF01435"/>
    </source>
</evidence>
<keyword evidence="1 6" id="KW-0645">Protease</keyword>
<comment type="similarity">
    <text evidence="6">Belongs to the peptidase M48 family.</text>
</comment>
<dbReference type="GO" id="GO:0006508">
    <property type="term" value="P:proteolysis"/>
    <property type="evidence" value="ECO:0007669"/>
    <property type="project" value="UniProtKB-KW"/>
</dbReference>
<gene>
    <name evidence="10" type="primary">bepA_4</name>
    <name evidence="10" type="ORF">LMG21510_02961</name>
</gene>
<comment type="caution">
    <text evidence="10">The sequence shown here is derived from an EMBL/GenBank/DDBJ whole genome shotgun (WGS) entry which is preliminary data.</text>
</comment>
<keyword evidence="11" id="KW-1185">Reference proteome</keyword>
<evidence type="ECO:0000313" key="11">
    <source>
        <dbReference type="Proteomes" id="UP000721236"/>
    </source>
</evidence>
<dbReference type="PANTHER" id="PTHR22726:SF1">
    <property type="entry name" value="METALLOENDOPEPTIDASE OMA1, MITOCHONDRIAL"/>
    <property type="match status" value="1"/>
</dbReference>
<evidence type="ECO:0000256" key="1">
    <source>
        <dbReference type="ARBA" id="ARBA00022670"/>
    </source>
</evidence>
<keyword evidence="8" id="KW-0732">Signal</keyword>
<protein>
    <submittedName>
        <fullName evidence="10">Beta-barrel assembly-enhancing protease</fullName>
        <ecNumber evidence="10">3.4.-.-</ecNumber>
    </submittedName>
</protein>
<keyword evidence="4 6" id="KW-0862">Zinc</keyword>
<evidence type="ECO:0000313" key="10">
    <source>
        <dbReference type="EMBL" id="CAG9175788.1"/>
    </source>
</evidence>
<keyword evidence="5 6" id="KW-0482">Metalloprotease</keyword>
<organism evidence="10 11">
    <name type="scientific">Cupriavidus respiraculi</name>
    <dbReference type="NCBI Taxonomy" id="195930"/>
    <lineage>
        <taxon>Bacteria</taxon>
        <taxon>Pseudomonadati</taxon>
        <taxon>Pseudomonadota</taxon>
        <taxon>Betaproteobacteria</taxon>
        <taxon>Burkholderiales</taxon>
        <taxon>Burkholderiaceae</taxon>
        <taxon>Cupriavidus</taxon>
    </lineage>
</organism>
<name>A0ABM8X743_9BURK</name>
<reference evidence="10 11" key="1">
    <citation type="submission" date="2021-08" db="EMBL/GenBank/DDBJ databases">
        <authorList>
            <person name="Peeters C."/>
        </authorList>
    </citation>
    <scope>NUCLEOTIDE SEQUENCE [LARGE SCALE GENOMIC DNA]</scope>
    <source>
        <strain evidence="10 11">LMG 21510</strain>
    </source>
</reference>
<evidence type="ECO:0000256" key="3">
    <source>
        <dbReference type="ARBA" id="ARBA00022801"/>
    </source>
</evidence>
<dbReference type="InterPro" id="IPR051156">
    <property type="entry name" value="Mito/Outer_Membr_Metalloprot"/>
</dbReference>
<dbReference type="Proteomes" id="UP000721236">
    <property type="component" value="Unassembled WGS sequence"/>
</dbReference>
<dbReference type="Pfam" id="PF01435">
    <property type="entry name" value="Peptidase_M48"/>
    <property type="match status" value="1"/>
</dbReference>
<feature type="compositionally biased region" description="Basic and acidic residues" evidence="7">
    <location>
        <begin position="297"/>
        <end position="306"/>
    </location>
</feature>
<comment type="cofactor">
    <cofactor evidence="6">
        <name>Zn(2+)</name>
        <dbReference type="ChEBI" id="CHEBI:29105"/>
    </cofactor>
    <text evidence="6">Binds 1 zinc ion per subunit.</text>
</comment>
<evidence type="ECO:0000256" key="4">
    <source>
        <dbReference type="ARBA" id="ARBA00022833"/>
    </source>
</evidence>
<evidence type="ECO:0000256" key="7">
    <source>
        <dbReference type="SAM" id="MobiDB-lite"/>
    </source>
</evidence>
<dbReference type="RefSeq" id="WP_222203271.1">
    <property type="nucleotide sequence ID" value="NZ_CAJZAH010000002.1"/>
</dbReference>
<dbReference type="Gene3D" id="3.30.2010.10">
    <property type="entry name" value="Metalloproteases ('zincins'), catalytic domain"/>
    <property type="match status" value="1"/>
</dbReference>
<feature type="region of interest" description="Disordered" evidence="7">
    <location>
        <begin position="286"/>
        <end position="306"/>
    </location>
</feature>
<dbReference type="PANTHER" id="PTHR22726">
    <property type="entry name" value="METALLOENDOPEPTIDASE OMA1"/>
    <property type="match status" value="1"/>
</dbReference>
<accession>A0ABM8X743</accession>
<feature type="chain" id="PRO_5045232299" evidence="8">
    <location>
        <begin position="21"/>
        <end position="306"/>
    </location>
</feature>
<evidence type="ECO:0000256" key="2">
    <source>
        <dbReference type="ARBA" id="ARBA00022723"/>
    </source>
</evidence>
<dbReference type="EC" id="3.4.-.-" evidence="10"/>
<dbReference type="InterPro" id="IPR001915">
    <property type="entry name" value="Peptidase_M48"/>
</dbReference>